<keyword evidence="1" id="KW-0732">Signal</keyword>
<dbReference type="GO" id="GO:0009116">
    <property type="term" value="P:nucleoside metabolic process"/>
    <property type="evidence" value="ECO:0007669"/>
    <property type="project" value="InterPro"/>
</dbReference>
<organism evidence="3 4">
    <name type="scientific">Jatropha curcas</name>
    <name type="common">Barbados nut</name>
    <dbReference type="NCBI Taxonomy" id="180498"/>
    <lineage>
        <taxon>Eukaryota</taxon>
        <taxon>Viridiplantae</taxon>
        <taxon>Streptophyta</taxon>
        <taxon>Embryophyta</taxon>
        <taxon>Tracheophyta</taxon>
        <taxon>Spermatophyta</taxon>
        <taxon>Magnoliopsida</taxon>
        <taxon>eudicotyledons</taxon>
        <taxon>Gunneridae</taxon>
        <taxon>Pentapetalae</taxon>
        <taxon>rosids</taxon>
        <taxon>fabids</taxon>
        <taxon>Malpighiales</taxon>
        <taxon>Euphorbiaceae</taxon>
        <taxon>Crotonoideae</taxon>
        <taxon>Jatropheae</taxon>
        <taxon>Jatropha</taxon>
    </lineage>
</organism>
<proteinExistence type="predicted"/>
<feature type="chain" id="PRO_5001639633" description="Nucleoside phosphorylase domain-containing protein" evidence="1">
    <location>
        <begin position="27"/>
        <end position="336"/>
    </location>
</feature>
<dbReference type="PANTHER" id="PTHR21234:SF45">
    <property type="entry name" value="NUCLEOSIDE PHOSPHORYLASE DOMAIN-CONTAINING PROTEIN"/>
    <property type="match status" value="1"/>
</dbReference>
<dbReference type="Proteomes" id="UP000027138">
    <property type="component" value="Unassembled WGS sequence"/>
</dbReference>
<dbReference type="Pfam" id="PF01048">
    <property type="entry name" value="PNP_UDP_1"/>
    <property type="match status" value="1"/>
</dbReference>
<dbReference type="PANTHER" id="PTHR21234">
    <property type="entry name" value="PURINE NUCLEOSIDE PHOSPHORYLASE"/>
    <property type="match status" value="1"/>
</dbReference>
<dbReference type="OrthoDB" id="850781at2759"/>
<gene>
    <name evidence="3" type="ORF">JCGZ_08884</name>
</gene>
<reference evidence="3 4" key="1">
    <citation type="journal article" date="2014" name="PLoS ONE">
        <title>Global Analysis of Gene Expression Profiles in Physic Nut (Jatropha curcas L.) Seedlings Exposed to Salt Stress.</title>
        <authorList>
            <person name="Zhang L."/>
            <person name="Zhang C."/>
            <person name="Wu P."/>
            <person name="Chen Y."/>
            <person name="Li M."/>
            <person name="Jiang H."/>
            <person name="Wu G."/>
        </authorList>
    </citation>
    <scope>NUCLEOTIDE SEQUENCE [LARGE SCALE GENOMIC DNA]</scope>
    <source>
        <strain evidence="4">cv. GZQX0401</strain>
        <tissue evidence="3">Young leaves</tissue>
    </source>
</reference>
<protein>
    <recommendedName>
        <fullName evidence="2">Nucleoside phosphorylase domain-containing protein</fullName>
    </recommendedName>
</protein>
<dbReference type="STRING" id="180498.A0A067KK63"/>
<evidence type="ECO:0000313" key="4">
    <source>
        <dbReference type="Proteomes" id="UP000027138"/>
    </source>
</evidence>
<feature type="domain" description="Nucleoside phosphorylase" evidence="2">
    <location>
        <begin position="74"/>
        <end position="303"/>
    </location>
</feature>
<feature type="signal peptide" evidence="1">
    <location>
        <begin position="1"/>
        <end position="26"/>
    </location>
</feature>
<keyword evidence="4" id="KW-1185">Reference proteome</keyword>
<dbReference type="InterPro" id="IPR035994">
    <property type="entry name" value="Nucleoside_phosphorylase_sf"/>
</dbReference>
<evidence type="ECO:0000313" key="3">
    <source>
        <dbReference type="EMBL" id="KDP36631.1"/>
    </source>
</evidence>
<accession>A0A067KK63</accession>
<evidence type="ECO:0000259" key="2">
    <source>
        <dbReference type="Pfam" id="PF01048"/>
    </source>
</evidence>
<dbReference type="GO" id="GO:0003824">
    <property type="term" value="F:catalytic activity"/>
    <property type="evidence" value="ECO:0007669"/>
    <property type="project" value="InterPro"/>
</dbReference>
<evidence type="ECO:0000256" key="1">
    <source>
        <dbReference type="SAM" id="SignalP"/>
    </source>
</evidence>
<dbReference type="Gene3D" id="3.40.50.1580">
    <property type="entry name" value="Nucleoside phosphorylase domain"/>
    <property type="match status" value="1"/>
</dbReference>
<dbReference type="AlphaFoldDB" id="A0A067KK63"/>
<dbReference type="SUPFAM" id="SSF53167">
    <property type="entry name" value="Purine and uridine phosphorylases"/>
    <property type="match status" value="1"/>
</dbReference>
<dbReference type="InterPro" id="IPR000845">
    <property type="entry name" value="Nucleoside_phosphorylase_d"/>
</dbReference>
<sequence length="336" mass="36726">MALARWAIQISVVVLGLLAMAQQSMPLSLRNPMHEIKQKPIGMQTSPVGVVSLTSAAECLLNKSGVFTVTSTQNIAGKIFRIGKITGPAVVYARAGQLMVNVGTTVQILVDKFNVRGIVHFGGAASINESVLIGDVSVPDKVAYTAAWSWRNSSTDEVEYPPMVHGNLSFGDFNVPQKGDNLLGRIFYWASSWFTGQQTPNTGFWLPVSPDWLRIASQIQGLKLETHVNETVYVPYQPLVRFGLKAGTGDLFIVNEAYGDFLHKTFNISTIDTSDSAIALTWFSNNIPYIVFRGVSNEVRANDPKPEWAPLGNINAIKATAAFLGLLDPDYYVTNE</sequence>
<dbReference type="EMBL" id="KK914425">
    <property type="protein sequence ID" value="KDP36631.1"/>
    <property type="molecule type" value="Genomic_DNA"/>
</dbReference>
<name>A0A067KK63_JATCU</name>